<proteinExistence type="predicted"/>
<evidence type="ECO:0000313" key="3">
    <source>
        <dbReference type="Proteomes" id="UP000324222"/>
    </source>
</evidence>
<keyword evidence="3" id="KW-1185">Reference proteome</keyword>
<sequence>MFLSRTTKKPDARDRTIGGGGGEEGAAAAAAGGREEKYTTRGTILSHALGLEGNTASLTPSIRSLSSLDRCPSPSPFLTHTSSMATQNTQTLAPDSASTADYRELEHSSLVEPSCAYTLLQDVLTSREGLASDGECLFTATSVTALSGTQPEGHCDSYVTLADSLASLSVPCEAKMQDLAREAKGEQWEGTQQTTGYCRVDDGVTPTLHLVT</sequence>
<dbReference type="AlphaFoldDB" id="A0A5B7CTE8"/>
<reference evidence="2 3" key="1">
    <citation type="submission" date="2019-05" db="EMBL/GenBank/DDBJ databases">
        <title>Another draft genome of Portunus trituberculatus and its Hox gene families provides insights of decapod evolution.</title>
        <authorList>
            <person name="Jeong J.-H."/>
            <person name="Song I."/>
            <person name="Kim S."/>
            <person name="Choi T."/>
            <person name="Kim D."/>
            <person name="Ryu S."/>
            <person name="Kim W."/>
        </authorList>
    </citation>
    <scope>NUCLEOTIDE SEQUENCE [LARGE SCALE GENOMIC DNA]</scope>
    <source>
        <tissue evidence="2">Muscle</tissue>
    </source>
</reference>
<name>A0A5B7CTE8_PORTR</name>
<dbReference type="Proteomes" id="UP000324222">
    <property type="component" value="Unassembled WGS sequence"/>
</dbReference>
<comment type="caution">
    <text evidence="2">The sequence shown here is derived from an EMBL/GenBank/DDBJ whole genome shotgun (WGS) entry which is preliminary data.</text>
</comment>
<accession>A0A5B7CTE8</accession>
<feature type="region of interest" description="Disordered" evidence="1">
    <location>
        <begin position="1"/>
        <end position="35"/>
    </location>
</feature>
<evidence type="ECO:0000313" key="2">
    <source>
        <dbReference type="EMBL" id="MPC10743.1"/>
    </source>
</evidence>
<dbReference type="EMBL" id="VSRR010000128">
    <property type="protein sequence ID" value="MPC10743.1"/>
    <property type="molecule type" value="Genomic_DNA"/>
</dbReference>
<evidence type="ECO:0000256" key="1">
    <source>
        <dbReference type="SAM" id="MobiDB-lite"/>
    </source>
</evidence>
<gene>
    <name evidence="2" type="ORF">E2C01_003383</name>
</gene>
<protein>
    <submittedName>
        <fullName evidence="2">Uncharacterized protein</fullName>
    </submittedName>
</protein>
<organism evidence="2 3">
    <name type="scientific">Portunus trituberculatus</name>
    <name type="common">Swimming crab</name>
    <name type="synonym">Neptunus trituberculatus</name>
    <dbReference type="NCBI Taxonomy" id="210409"/>
    <lineage>
        <taxon>Eukaryota</taxon>
        <taxon>Metazoa</taxon>
        <taxon>Ecdysozoa</taxon>
        <taxon>Arthropoda</taxon>
        <taxon>Crustacea</taxon>
        <taxon>Multicrustacea</taxon>
        <taxon>Malacostraca</taxon>
        <taxon>Eumalacostraca</taxon>
        <taxon>Eucarida</taxon>
        <taxon>Decapoda</taxon>
        <taxon>Pleocyemata</taxon>
        <taxon>Brachyura</taxon>
        <taxon>Eubrachyura</taxon>
        <taxon>Portunoidea</taxon>
        <taxon>Portunidae</taxon>
        <taxon>Portuninae</taxon>
        <taxon>Portunus</taxon>
    </lineage>
</organism>
<dbReference type="OrthoDB" id="6381660at2759"/>